<dbReference type="EMBL" id="JBEQCT010000003">
    <property type="protein sequence ID" value="MFM2485145.1"/>
    <property type="molecule type" value="Genomic_DNA"/>
</dbReference>
<reference evidence="4 5" key="1">
    <citation type="journal article" date="2013" name="Int. J. Syst. Evol. Microbiol.">
        <title>Celerinatantimonas yamalensis sp. nov., a cold-adapted diazotrophic bacterium from a cold permafrost brine.</title>
        <authorList>
            <person name="Shcherbakova V."/>
            <person name="Chuvilskaya N."/>
            <person name="Rivkina E."/>
            <person name="Demidov N."/>
            <person name="Uchaeva V."/>
            <person name="Suetin S."/>
            <person name="Suzina N."/>
            <person name="Gilichinsky D."/>
        </authorList>
    </citation>
    <scope>NUCLEOTIDE SEQUENCE [LARGE SCALE GENOMIC DNA]</scope>
    <source>
        <strain evidence="4 5">C7</strain>
    </source>
</reference>
<dbReference type="PRINTS" id="PR00793">
    <property type="entry name" value="PROAMNOPTASE"/>
</dbReference>
<evidence type="ECO:0000259" key="3">
    <source>
        <dbReference type="Pfam" id="PF00561"/>
    </source>
</evidence>
<protein>
    <submittedName>
        <fullName evidence="4">Alpha/beta fold hydrolase</fullName>
    </submittedName>
</protein>
<dbReference type="Gene3D" id="3.40.50.1820">
    <property type="entry name" value="alpha/beta hydrolase"/>
    <property type="match status" value="1"/>
</dbReference>
<comment type="similarity">
    <text evidence="1">Belongs to the peptidase S33 family.</text>
</comment>
<dbReference type="SUPFAM" id="SSF53474">
    <property type="entry name" value="alpha/beta-Hydrolases"/>
    <property type="match status" value="1"/>
</dbReference>
<dbReference type="PANTHER" id="PTHR43248:SF2">
    <property type="entry name" value="PROLYL AMINOPEPTIDASE"/>
    <property type="match status" value="1"/>
</dbReference>
<comment type="caution">
    <text evidence="4">The sequence shown here is derived from an EMBL/GenBank/DDBJ whole genome shotgun (WGS) entry which is preliminary data.</text>
</comment>
<sequence>MQQYTLQGMQISDYYLDVPLDWQHPEFSAPIQVFIREVVDANRANESLPLLLFLQGGPGGKSPRPQLGSPCWLAQALKTHRVILLDQRGTGRSSRIDANLMRQMSAEQGCAYLLEFRADSIVADCEWLRTTRFAGQKFETLGQSYGGFITLTYLSQAPQGLAACYVTGGLAGISASIDEIYTQTYQSVADKTQQYYQRYPDDMVQMARIADRLQAEPVYLPDGDTLTIERFQSLGILFGMGSGFEQLHWLVEEAFASSDREQLSDTFLLQVMMLTGFYGNPLYAALHESIYGQGANATNWAAQRVRDGLRGFDSHIRPLPVTGEMIYPWMFDEICSLRAFAPAARAIAAYGQYRPLYDVERLACNEVPVVAAVYANDMYVPRALSLQTAQQVGHLKTWVTDEFEHDGVRQSPEVFIHLQQMLADKNE</sequence>
<dbReference type="GO" id="GO:0016787">
    <property type="term" value="F:hydrolase activity"/>
    <property type="evidence" value="ECO:0007669"/>
    <property type="project" value="UniProtKB-KW"/>
</dbReference>
<dbReference type="InterPro" id="IPR051601">
    <property type="entry name" value="Serine_prot/Carboxylest_S33"/>
</dbReference>
<feature type="domain" description="AB hydrolase-1" evidence="3">
    <location>
        <begin position="49"/>
        <end position="209"/>
    </location>
</feature>
<dbReference type="InterPro" id="IPR002471">
    <property type="entry name" value="Pept_S9_AS"/>
</dbReference>
<dbReference type="InterPro" id="IPR029058">
    <property type="entry name" value="AB_hydrolase_fold"/>
</dbReference>
<proteinExistence type="inferred from homology"/>
<evidence type="ECO:0000256" key="1">
    <source>
        <dbReference type="ARBA" id="ARBA00010088"/>
    </source>
</evidence>
<evidence type="ECO:0000256" key="2">
    <source>
        <dbReference type="ARBA" id="ARBA00022801"/>
    </source>
</evidence>
<name>A0ABW9G663_9GAMM</name>
<keyword evidence="2 4" id="KW-0378">Hydrolase</keyword>
<organism evidence="4 5">
    <name type="scientific">Celerinatantimonas yamalensis</name>
    <dbReference type="NCBI Taxonomy" id="559956"/>
    <lineage>
        <taxon>Bacteria</taxon>
        <taxon>Pseudomonadati</taxon>
        <taxon>Pseudomonadota</taxon>
        <taxon>Gammaproteobacteria</taxon>
        <taxon>Celerinatantimonadaceae</taxon>
        <taxon>Celerinatantimonas</taxon>
    </lineage>
</organism>
<dbReference type="PROSITE" id="PS00708">
    <property type="entry name" value="PRO_ENDOPEP_SER"/>
    <property type="match status" value="1"/>
</dbReference>
<accession>A0ABW9G663</accession>
<dbReference type="Proteomes" id="UP001629953">
    <property type="component" value="Unassembled WGS sequence"/>
</dbReference>
<evidence type="ECO:0000313" key="5">
    <source>
        <dbReference type="Proteomes" id="UP001629953"/>
    </source>
</evidence>
<dbReference type="PANTHER" id="PTHR43248">
    <property type="entry name" value="2-SUCCINYL-6-HYDROXY-2,4-CYCLOHEXADIENE-1-CARBOXYLATE SYNTHASE"/>
    <property type="match status" value="1"/>
</dbReference>
<evidence type="ECO:0000313" key="4">
    <source>
        <dbReference type="EMBL" id="MFM2485145.1"/>
    </source>
</evidence>
<gene>
    <name evidence="4" type="ORF">ABUE30_08725</name>
</gene>
<dbReference type="InterPro" id="IPR000073">
    <property type="entry name" value="AB_hydrolase_1"/>
</dbReference>
<keyword evidence="5" id="KW-1185">Reference proteome</keyword>
<dbReference type="Pfam" id="PF00561">
    <property type="entry name" value="Abhydrolase_1"/>
    <property type="match status" value="1"/>
</dbReference>
<dbReference type="InterPro" id="IPR002410">
    <property type="entry name" value="Peptidase_S33"/>
</dbReference>